<proteinExistence type="predicted"/>
<protein>
    <submittedName>
        <fullName evidence="2">Uncharacterized protein</fullName>
    </submittedName>
</protein>
<name>A0A1S1YX49_FLAPC</name>
<dbReference type="EMBL" id="JRYR02000001">
    <property type="protein sequence ID" value="OHX65415.1"/>
    <property type="molecule type" value="Genomic_DNA"/>
</dbReference>
<evidence type="ECO:0000313" key="3">
    <source>
        <dbReference type="Proteomes" id="UP000179797"/>
    </source>
</evidence>
<keyword evidence="1" id="KW-1133">Transmembrane helix</keyword>
<sequence>MLRYYDCIAINKTSSIMFKYILSVFILLILLFSVIIYNAINSFELVPHPEKYEIDYYHPETVIFEPDTSISGISLFSNVSYQDFLKGKKQIPVDGGNDNFVLIFTNIGETQLLKLYEHPEQQNHQFTEFEITKPSTARVESFLSANIDEFISETGIKMDMTIGQVKSIKGEPKIVNVDESEIQFTYILNDSIDKGFLKRHDIPIYYSEFNFTEGYLTKYKFGTRYQ</sequence>
<gene>
    <name evidence="2" type="ORF">NH26_03150</name>
</gene>
<comment type="caution">
    <text evidence="2">The sequence shown here is derived from an EMBL/GenBank/DDBJ whole genome shotgun (WGS) entry which is preliminary data.</text>
</comment>
<reference evidence="2 3" key="1">
    <citation type="journal article" date="2012" name="Int. J. Syst. Evol. Microbiol.">
        <title>Flammeovirga pacifica sp. nov., isolated from deep-sea sediment.</title>
        <authorList>
            <person name="Xu H."/>
            <person name="Fu Y."/>
            <person name="Yang N."/>
            <person name="Ding Z."/>
            <person name="Lai Q."/>
            <person name="Zeng R."/>
        </authorList>
    </citation>
    <scope>NUCLEOTIDE SEQUENCE [LARGE SCALE GENOMIC DNA]</scope>
    <source>
        <strain evidence="3">DSM 24597 / LMG 26175 / WPAGA1</strain>
    </source>
</reference>
<dbReference type="Proteomes" id="UP000179797">
    <property type="component" value="Unassembled WGS sequence"/>
</dbReference>
<dbReference type="AlphaFoldDB" id="A0A1S1YX49"/>
<dbReference type="STRING" id="915059.NH26_03150"/>
<keyword evidence="3" id="KW-1185">Reference proteome</keyword>
<accession>A0A1S1YX49</accession>
<keyword evidence="1" id="KW-0812">Transmembrane</keyword>
<organism evidence="2 3">
    <name type="scientific">Flammeovirga pacifica</name>
    <dbReference type="NCBI Taxonomy" id="915059"/>
    <lineage>
        <taxon>Bacteria</taxon>
        <taxon>Pseudomonadati</taxon>
        <taxon>Bacteroidota</taxon>
        <taxon>Cytophagia</taxon>
        <taxon>Cytophagales</taxon>
        <taxon>Flammeovirgaceae</taxon>
        <taxon>Flammeovirga</taxon>
    </lineage>
</organism>
<keyword evidence="1" id="KW-0472">Membrane</keyword>
<evidence type="ECO:0000313" key="2">
    <source>
        <dbReference type="EMBL" id="OHX65415.1"/>
    </source>
</evidence>
<feature type="transmembrane region" description="Helical" evidence="1">
    <location>
        <begin position="20"/>
        <end position="40"/>
    </location>
</feature>
<evidence type="ECO:0000256" key="1">
    <source>
        <dbReference type="SAM" id="Phobius"/>
    </source>
</evidence>